<dbReference type="Proteomes" id="UP001519272">
    <property type="component" value="Unassembled WGS sequence"/>
</dbReference>
<evidence type="ECO:0000256" key="3">
    <source>
        <dbReference type="ARBA" id="ARBA00022729"/>
    </source>
</evidence>
<evidence type="ECO:0000313" key="10">
    <source>
        <dbReference type="EMBL" id="MBP1905061.1"/>
    </source>
</evidence>
<accession>A0ABS4FR54</accession>
<dbReference type="Gene3D" id="1.10.4030.10">
    <property type="entry name" value="Porin chaperone SurA, peptide-binding domain"/>
    <property type="match status" value="1"/>
</dbReference>
<feature type="transmembrane region" description="Helical" evidence="8">
    <location>
        <begin position="71"/>
        <end position="88"/>
    </location>
</feature>
<evidence type="ECO:0000256" key="8">
    <source>
        <dbReference type="SAM" id="Phobius"/>
    </source>
</evidence>
<evidence type="ECO:0000256" key="7">
    <source>
        <dbReference type="SAM" id="MobiDB-lite"/>
    </source>
</evidence>
<dbReference type="PANTHER" id="PTHR47245">
    <property type="entry name" value="PEPTIDYLPROLYL ISOMERASE"/>
    <property type="match status" value="1"/>
</dbReference>
<feature type="compositionally biased region" description="Polar residues" evidence="7">
    <location>
        <begin position="364"/>
        <end position="373"/>
    </location>
</feature>
<dbReference type="Pfam" id="PF13624">
    <property type="entry name" value="SurA_N_3"/>
    <property type="match status" value="1"/>
</dbReference>
<evidence type="ECO:0000313" key="11">
    <source>
        <dbReference type="Proteomes" id="UP001519272"/>
    </source>
</evidence>
<feature type="region of interest" description="Disordered" evidence="7">
    <location>
        <begin position="354"/>
        <end position="373"/>
    </location>
</feature>
<evidence type="ECO:0000256" key="5">
    <source>
        <dbReference type="ARBA" id="ARBA00023235"/>
    </source>
</evidence>
<keyword evidence="3" id="KW-0732">Signal</keyword>
<dbReference type="EMBL" id="JAGGKG010000006">
    <property type="protein sequence ID" value="MBP1905061.1"/>
    <property type="molecule type" value="Genomic_DNA"/>
</dbReference>
<dbReference type="Pfam" id="PF13145">
    <property type="entry name" value="Rotamase_2"/>
    <property type="match status" value="1"/>
</dbReference>
<name>A0ABS4FR54_9BACL</name>
<feature type="compositionally biased region" description="Basic and acidic residues" evidence="7">
    <location>
        <begin position="354"/>
        <end position="363"/>
    </location>
</feature>
<feature type="compositionally biased region" description="Basic and acidic residues" evidence="7">
    <location>
        <begin position="1"/>
        <end position="36"/>
    </location>
</feature>
<feature type="region of interest" description="Disordered" evidence="7">
    <location>
        <begin position="1"/>
        <end position="45"/>
    </location>
</feature>
<dbReference type="InterPro" id="IPR050245">
    <property type="entry name" value="PrsA_foldase"/>
</dbReference>
<dbReference type="InterPro" id="IPR046357">
    <property type="entry name" value="PPIase_dom_sf"/>
</dbReference>
<dbReference type="InterPro" id="IPR000297">
    <property type="entry name" value="PPIase_PpiC"/>
</dbReference>
<proteinExistence type="predicted"/>
<organism evidence="10 11">
    <name type="scientific">Paenibacillus turicensis</name>
    <dbReference type="NCBI Taxonomy" id="160487"/>
    <lineage>
        <taxon>Bacteria</taxon>
        <taxon>Bacillati</taxon>
        <taxon>Bacillota</taxon>
        <taxon>Bacilli</taxon>
        <taxon>Bacillales</taxon>
        <taxon>Paenibacillaceae</taxon>
        <taxon>Paenibacillus</taxon>
    </lineage>
</organism>
<keyword evidence="11" id="KW-1185">Reference proteome</keyword>
<evidence type="ECO:0000259" key="9">
    <source>
        <dbReference type="PROSITE" id="PS50198"/>
    </source>
</evidence>
<evidence type="ECO:0000256" key="4">
    <source>
        <dbReference type="ARBA" id="ARBA00023110"/>
    </source>
</evidence>
<dbReference type="SUPFAM" id="SSF54534">
    <property type="entry name" value="FKBP-like"/>
    <property type="match status" value="1"/>
</dbReference>
<dbReference type="RefSeq" id="WP_210088698.1">
    <property type="nucleotide sequence ID" value="NZ_JAGGKG010000006.1"/>
</dbReference>
<feature type="domain" description="PpiC" evidence="9">
    <location>
        <begin position="219"/>
        <end position="309"/>
    </location>
</feature>
<keyword evidence="5 6" id="KW-0413">Isomerase</keyword>
<keyword evidence="8" id="KW-0472">Membrane</keyword>
<dbReference type="Gene3D" id="3.10.50.40">
    <property type="match status" value="1"/>
</dbReference>
<dbReference type="GO" id="GO:0003755">
    <property type="term" value="F:peptidyl-prolyl cis-trans isomerase activity"/>
    <property type="evidence" value="ECO:0007669"/>
    <property type="project" value="UniProtKB-EC"/>
</dbReference>
<keyword evidence="8" id="KW-0812">Transmembrane</keyword>
<evidence type="ECO:0000256" key="1">
    <source>
        <dbReference type="ARBA" id="ARBA00000971"/>
    </source>
</evidence>
<dbReference type="PROSITE" id="PS50198">
    <property type="entry name" value="PPIC_PPIASE_2"/>
    <property type="match status" value="1"/>
</dbReference>
<dbReference type="InterPro" id="IPR027304">
    <property type="entry name" value="Trigger_fact/SurA_dom_sf"/>
</dbReference>
<comment type="caution">
    <text evidence="10">The sequence shown here is derived from an EMBL/GenBank/DDBJ whole genome shotgun (WGS) entry which is preliminary data.</text>
</comment>
<keyword evidence="8" id="KW-1133">Transmembrane helix</keyword>
<dbReference type="EC" id="5.2.1.8" evidence="2"/>
<protein>
    <recommendedName>
        <fullName evidence="2">peptidylprolyl isomerase</fullName>
        <ecNumber evidence="2">5.2.1.8</ecNumber>
    </recommendedName>
</protein>
<comment type="catalytic activity">
    <reaction evidence="1">
        <text>[protein]-peptidylproline (omega=180) = [protein]-peptidylproline (omega=0)</text>
        <dbReference type="Rhea" id="RHEA:16237"/>
        <dbReference type="Rhea" id="RHEA-COMP:10747"/>
        <dbReference type="Rhea" id="RHEA-COMP:10748"/>
        <dbReference type="ChEBI" id="CHEBI:83833"/>
        <dbReference type="ChEBI" id="CHEBI:83834"/>
        <dbReference type="EC" id="5.2.1.8"/>
    </reaction>
</comment>
<dbReference type="PANTHER" id="PTHR47245:SF1">
    <property type="entry name" value="FOLDASE PROTEIN PRSA"/>
    <property type="match status" value="1"/>
</dbReference>
<evidence type="ECO:0000256" key="2">
    <source>
        <dbReference type="ARBA" id="ARBA00013194"/>
    </source>
</evidence>
<gene>
    <name evidence="10" type="ORF">J2Z32_001686</name>
</gene>
<evidence type="ECO:0000256" key="6">
    <source>
        <dbReference type="PROSITE-ProRule" id="PRU00278"/>
    </source>
</evidence>
<keyword evidence="4 6" id="KW-0697">Rotamase</keyword>
<dbReference type="SUPFAM" id="SSF109998">
    <property type="entry name" value="Triger factor/SurA peptide-binding domain-like"/>
    <property type="match status" value="1"/>
</dbReference>
<sequence length="373" mass="41784">MDEKEKKELEATNELDNHEEGKVQEEQPTVTEHEVVDQENTQDVKNVMERQASEPLHSNTSGEGSKPNNKVWPIISLVLAVLLVVALFKSPFAKSSNEAVATVDGVEITKDMLYDELLKTGGEAALNNLINQKMVDQAAKQQKVTVTEADIDEKIKEMVEQYGSQENLDQALQQYGMTMDNLKENLMVNLKVTKLINPEVTDKEVSDTFEQYKEQFNTPEQVRTSEILVKTEDEAKAIIKELEGGKDFAELAKAKSLDTVTKEKGGDTDFYAKGQKEEAIADAAFKLAKDEVSAPVKTEQGYVVIKLTDRKEAHTATLDEKKDEIKRTLIGQKVSEKQAAWLDDLKVKMKVENKLYPEKKDTSESAATNTNKK</sequence>
<reference evidence="10 11" key="1">
    <citation type="submission" date="2021-03" db="EMBL/GenBank/DDBJ databases">
        <title>Genomic Encyclopedia of Type Strains, Phase IV (KMG-IV): sequencing the most valuable type-strain genomes for metagenomic binning, comparative biology and taxonomic classification.</title>
        <authorList>
            <person name="Goeker M."/>
        </authorList>
    </citation>
    <scope>NUCLEOTIDE SEQUENCE [LARGE SCALE GENOMIC DNA]</scope>
    <source>
        <strain evidence="10 11">DSM 14349</strain>
    </source>
</reference>